<dbReference type="InterPro" id="IPR001128">
    <property type="entry name" value="Cyt_P450"/>
</dbReference>
<comment type="similarity">
    <text evidence="2">Belongs to the cytochrome P450 family.</text>
</comment>
<evidence type="ECO:0000256" key="5">
    <source>
        <dbReference type="ARBA" id="ARBA00023004"/>
    </source>
</evidence>
<dbReference type="InterPro" id="IPR036396">
    <property type="entry name" value="Cyt_P450_sf"/>
</dbReference>
<comment type="cofactor">
    <cofactor evidence="1">
        <name>heme</name>
        <dbReference type="ChEBI" id="CHEBI:30413"/>
    </cofactor>
</comment>
<evidence type="ECO:0000256" key="6">
    <source>
        <dbReference type="ARBA" id="ARBA00023033"/>
    </source>
</evidence>
<gene>
    <name evidence="7" type="ORF">BO70DRAFT_393061</name>
</gene>
<keyword evidence="4" id="KW-0560">Oxidoreductase</keyword>
<protein>
    <submittedName>
        <fullName evidence="7">Cytochrome P450</fullName>
    </submittedName>
</protein>
<dbReference type="GO" id="GO:0005506">
    <property type="term" value="F:iron ion binding"/>
    <property type="evidence" value="ECO:0007669"/>
    <property type="project" value="InterPro"/>
</dbReference>
<dbReference type="Pfam" id="PF00067">
    <property type="entry name" value="p450"/>
    <property type="match status" value="1"/>
</dbReference>
<dbReference type="VEuPathDB" id="FungiDB:BO70DRAFT_393061"/>
<dbReference type="Proteomes" id="UP000247233">
    <property type="component" value="Unassembled WGS sequence"/>
</dbReference>
<evidence type="ECO:0000256" key="2">
    <source>
        <dbReference type="ARBA" id="ARBA00010617"/>
    </source>
</evidence>
<dbReference type="OrthoDB" id="1844152at2759"/>
<keyword evidence="3" id="KW-0479">Metal-binding</keyword>
<keyword evidence="8" id="KW-1185">Reference proteome</keyword>
<name>A0A317WX03_9EURO</name>
<dbReference type="GO" id="GO:0004497">
    <property type="term" value="F:monooxygenase activity"/>
    <property type="evidence" value="ECO:0007669"/>
    <property type="project" value="UniProtKB-KW"/>
</dbReference>
<accession>A0A317WX03</accession>
<sequence length="477" mass="53805">MVLTEHSWLMWQILLALPLLVGFILLSNQLLCPSPSKKTNSTIPAVGVSPGPLGSWTAGIRFVKHSASIIQYGYEKYAPDQKAFKISTLPRWVVVATHDAAIKQLQDSDEQFLSMQEAANERNSISYVLGKYIHENPYHMSIVQRRLTPRLSQILPEVIEDLDLIFGDFQTTATEWAALDHHKIAERCISAITNRALLGPTLAGDLEFLDSVLELSNVISRAGLVIDLTPRSLKSLMARFLVHRHAAFKIYLSKVIPLFKDRRRAYRENGDQVERPNDAIQWFLEAAPATQSEYDLALYILYIQFSAIHTSSASLVNVLHDLAASPGFQNPIKDEVNAVLQKDGNWTKQSLAKMGKLDSSVRESQRLHPVTTATMMRKVLQPYTLVDGTHLSPGQWVVAPAWAINRSLQKYDHPTEFNAFSPGRFFAMMELKLVTAYIVQKFEFRLGTESEGVRPQNGFFCFSCVPDSESRLLFKMR</sequence>
<reference evidence="7 8" key="1">
    <citation type="submission" date="2016-12" db="EMBL/GenBank/DDBJ databases">
        <title>The genomes of Aspergillus section Nigri reveals drivers in fungal speciation.</title>
        <authorList>
            <consortium name="DOE Joint Genome Institute"/>
            <person name="Vesth T.C."/>
            <person name="Nybo J."/>
            <person name="Theobald S."/>
            <person name="Brandl J."/>
            <person name="Frisvad J.C."/>
            <person name="Nielsen K.F."/>
            <person name="Lyhne E.K."/>
            <person name="Kogle M.E."/>
            <person name="Kuo A."/>
            <person name="Riley R."/>
            <person name="Clum A."/>
            <person name="Nolan M."/>
            <person name="Lipzen A."/>
            <person name="Salamov A."/>
            <person name="Henrissat B."/>
            <person name="Wiebenga A."/>
            <person name="De Vries R.P."/>
            <person name="Grigoriev I.V."/>
            <person name="Mortensen U.H."/>
            <person name="Andersen M.R."/>
            <person name="Baker S.E."/>
        </authorList>
    </citation>
    <scope>NUCLEOTIDE SEQUENCE [LARGE SCALE GENOMIC DNA]</scope>
    <source>
        <strain evidence="7 8">CBS 117.55</strain>
    </source>
</reference>
<dbReference type="EMBL" id="MSFL01000003">
    <property type="protein sequence ID" value="PWY89862.1"/>
    <property type="molecule type" value="Genomic_DNA"/>
</dbReference>
<dbReference type="CDD" id="cd11041">
    <property type="entry name" value="CYP503A1-like"/>
    <property type="match status" value="1"/>
</dbReference>
<dbReference type="GO" id="GO:0016705">
    <property type="term" value="F:oxidoreductase activity, acting on paired donors, with incorporation or reduction of molecular oxygen"/>
    <property type="evidence" value="ECO:0007669"/>
    <property type="project" value="InterPro"/>
</dbReference>
<evidence type="ECO:0000256" key="3">
    <source>
        <dbReference type="ARBA" id="ARBA00022723"/>
    </source>
</evidence>
<dbReference type="RefSeq" id="XP_025402693.1">
    <property type="nucleotide sequence ID" value="XM_025546327.1"/>
</dbReference>
<dbReference type="GO" id="GO:0020037">
    <property type="term" value="F:heme binding"/>
    <property type="evidence" value="ECO:0007669"/>
    <property type="project" value="InterPro"/>
</dbReference>
<proteinExistence type="inferred from homology"/>
<organism evidence="7 8">
    <name type="scientific">Aspergillus heteromorphus CBS 117.55</name>
    <dbReference type="NCBI Taxonomy" id="1448321"/>
    <lineage>
        <taxon>Eukaryota</taxon>
        <taxon>Fungi</taxon>
        <taxon>Dikarya</taxon>
        <taxon>Ascomycota</taxon>
        <taxon>Pezizomycotina</taxon>
        <taxon>Eurotiomycetes</taxon>
        <taxon>Eurotiomycetidae</taxon>
        <taxon>Eurotiales</taxon>
        <taxon>Aspergillaceae</taxon>
        <taxon>Aspergillus</taxon>
        <taxon>Aspergillus subgen. Circumdati</taxon>
    </lineage>
</organism>
<dbReference type="PANTHER" id="PTHR46206">
    <property type="entry name" value="CYTOCHROME P450"/>
    <property type="match status" value="1"/>
</dbReference>
<dbReference type="Gene3D" id="1.10.630.10">
    <property type="entry name" value="Cytochrome P450"/>
    <property type="match status" value="1"/>
</dbReference>
<dbReference type="AlphaFoldDB" id="A0A317WX03"/>
<evidence type="ECO:0000256" key="4">
    <source>
        <dbReference type="ARBA" id="ARBA00023002"/>
    </source>
</evidence>
<keyword evidence="5" id="KW-0408">Iron</keyword>
<dbReference type="SUPFAM" id="SSF48264">
    <property type="entry name" value="Cytochrome P450"/>
    <property type="match status" value="1"/>
</dbReference>
<comment type="caution">
    <text evidence="7">The sequence shown here is derived from an EMBL/GenBank/DDBJ whole genome shotgun (WGS) entry which is preliminary data.</text>
</comment>
<evidence type="ECO:0000313" key="8">
    <source>
        <dbReference type="Proteomes" id="UP000247233"/>
    </source>
</evidence>
<dbReference type="GO" id="GO:0019748">
    <property type="term" value="P:secondary metabolic process"/>
    <property type="evidence" value="ECO:0007669"/>
    <property type="project" value="UniProtKB-ARBA"/>
</dbReference>
<dbReference type="GeneID" id="37068564"/>
<evidence type="ECO:0000313" key="7">
    <source>
        <dbReference type="EMBL" id="PWY89862.1"/>
    </source>
</evidence>
<keyword evidence="6" id="KW-0503">Monooxygenase</keyword>
<evidence type="ECO:0000256" key="1">
    <source>
        <dbReference type="ARBA" id="ARBA00001971"/>
    </source>
</evidence>
<dbReference type="STRING" id="1448321.A0A317WX03"/>